<protein>
    <submittedName>
        <fullName evidence="2">Adenylate cyclase associated protein</fullName>
    </submittedName>
</protein>
<dbReference type="Pfam" id="PF08603">
    <property type="entry name" value="CAP_C"/>
    <property type="match status" value="1"/>
</dbReference>
<feature type="domain" description="Adenylate cyclase-associated CAP C-terminal" evidence="1">
    <location>
        <begin position="48"/>
        <end position="122"/>
    </location>
</feature>
<proteinExistence type="predicted"/>
<dbReference type="InterPro" id="IPR016098">
    <property type="entry name" value="CAP/MinC_C"/>
</dbReference>
<sequence>MQFPFETNKDIAKTVLENVKKGQNQTFTLHGSRSETNKSLHIYNNEEELFELELYVNTGTVIVNGSKNRSYCLYGLSKSTIVFKKKINHLLIRDCDDVKIYLNGGTISGIDILKGSNVSVRTPKHNFTNVEHSNLTHLNGTLDDDTLIHITRSMDVFINRENMNINPFSQSQLKLVYKTDDNEERIDIGDLSTSPMNFMDSPKLYLAKQ</sequence>
<evidence type="ECO:0000259" key="1">
    <source>
        <dbReference type="Pfam" id="PF08603"/>
    </source>
</evidence>
<accession>A0A481Z7M6</accession>
<dbReference type="Gene3D" id="2.160.20.70">
    <property type="match status" value="1"/>
</dbReference>
<dbReference type="SUPFAM" id="SSF69340">
    <property type="entry name" value="C-terminal domain of adenylylcyclase associated protein"/>
    <property type="match status" value="1"/>
</dbReference>
<dbReference type="GO" id="GO:0007010">
    <property type="term" value="P:cytoskeleton organization"/>
    <property type="evidence" value="ECO:0007669"/>
    <property type="project" value="InterPro"/>
</dbReference>
<reference evidence="2" key="1">
    <citation type="journal article" date="2019" name="MBio">
        <title>Virus Genomes from Deep Sea Sediments Expand the Ocean Megavirome and Support Independent Origins of Viral Gigantism.</title>
        <authorList>
            <person name="Backstrom D."/>
            <person name="Yutin N."/>
            <person name="Jorgensen S.L."/>
            <person name="Dharamshi J."/>
            <person name="Homa F."/>
            <person name="Zaremba-Niedwiedzka K."/>
            <person name="Spang A."/>
            <person name="Wolf Y.I."/>
            <person name="Koonin E.V."/>
            <person name="Ettema T.J."/>
        </authorList>
    </citation>
    <scope>NUCLEOTIDE SEQUENCE</scope>
</reference>
<gene>
    <name evidence="2" type="ORF">LCPAC302_02560</name>
</gene>
<dbReference type="GO" id="GO:0003779">
    <property type="term" value="F:actin binding"/>
    <property type="evidence" value="ECO:0007669"/>
    <property type="project" value="InterPro"/>
</dbReference>
<dbReference type="InterPro" id="IPR013912">
    <property type="entry name" value="Adenylate_cyclase-assoc_CAP_C"/>
</dbReference>
<dbReference type="EMBL" id="MK500557">
    <property type="protein sequence ID" value="QBK91636.1"/>
    <property type="molecule type" value="Genomic_DNA"/>
</dbReference>
<name>A0A481Z7M6_9VIRU</name>
<organism evidence="2">
    <name type="scientific">Pithovirus LCPAC302</name>
    <dbReference type="NCBI Taxonomy" id="2506593"/>
    <lineage>
        <taxon>Viruses</taxon>
        <taxon>Pithoviruses</taxon>
    </lineage>
</organism>
<dbReference type="InterPro" id="IPR036223">
    <property type="entry name" value="CAP_C_sf"/>
</dbReference>
<evidence type="ECO:0000313" key="2">
    <source>
        <dbReference type="EMBL" id="QBK91636.1"/>
    </source>
</evidence>